<dbReference type="Gene3D" id="3.30.360.10">
    <property type="entry name" value="Dihydrodipicolinate Reductase, domain 2"/>
    <property type="match status" value="1"/>
</dbReference>
<accession>K1XWZ8</accession>
<sequence>MQKQKKTKIMFVWFGAVTFVMLQALSELFKEKNEKAEFIIMSRSNDFERNFKGMKIKYTLILQKDFMRFFADTKNHMDVDFVINSSTPIFNNIILQRCLQNKANYMDLASIVEAKEFTDDIFDQNAFSKWYKDAWLMGIINAWISPWMTELLIAYAVKKHNFEPKSIRMHLDENFNSFIPLFSRAPKVALDEALSHAYCIKNKKICEIWPFHYEVKCMDRKCFNYYRISQEEIISLRQMYPKINTIEVFAWGSELEQIKFLYNSWLLSQEKIWSTWVSLLDIVKSKLPKAAQKHEMIDAWRRWLIDDAWFKATIDILDKNNMKIKITITFDFDSFKKIQNTAYRWATSISYPTGLWAASILMLTRQYGQSWIQNALSLGKNSPNDAIRQIISFLEKHFISITIQLEE</sequence>
<dbReference type="AlphaFoldDB" id="K1XWZ8"/>
<dbReference type="EMBL" id="AMFJ01036152">
    <property type="protein sequence ID" value="EKD24928.1"/>
    <property type="molecule type" value="Genomic_DNA"/>
</dbReference>
<reference evidence="1" key="1">
    <citation type="journal article" date="2012" name="Science">
        <title>Fermentation, hydrogen, and sulfur metabolism in multiple uncultivated bacterial phyla.</title>
        <authorList>
            <person name="Wrighton K.C."/>
            <person name="Thomas B.C."/>
            <person name="Sharon I."/>
            <person name="Miller C.S."/>
            <person name="Castelle C.J."/>
            <person name="VerBerkmoes N.C."/>
            <person name="Wilkins M.J."/>
            <person name="Hettich R.L."/>
            <person name="Lipton M.S."/>
            <person name="Williams K.H."/>
            <person name="Long P.E."/>
            <person name="Banfield J.F."/>
        </authorList>
    </citation>
    <scope>NUCLEOTIDE SEQUENCE [LARGE SCALE GENOMIC DNA]</scope>
</reference>
<dbReference type="Gene3D" id="3.40.50.720">
    <property type="entry name" value="NAD(P)-binding Rossmann-like Domain"/>
    <property type="match status" value="1"/>
</dbReference>
<evidence type="ECO:0000313" key="1">
    <source>
        <dbReference type="EMBL" id="EKD24928.1"/>
    </source>
</evidence>
<proteinExistence type="predicted"/>
<comment type="caution">
    <text evidence="1">The sequence shown here is derived from an EMBL/GenBank/DDBJ whole genome shotgun (WGS) entry which is preliminary data.</text>
</comment>
<gene>
    <name evidence="1" type="ORF">ACD_80C00145G0062</name>
</gene>
<name>K1XWZ8_9BACT</name>
<protein>
    <submittedName>
        <fullName evidence="1">Uncharacterized protein</fullName>
    </submittedName>
</protein>
<organism evidence="1">
    <name type="scientific">uncultured bacterium</name>
    <name type="common">gcode 4</name>
    <dbReference type="NCBI Taxonomy" id="1234023"/>
    <lineage>
        <taxon>Bacteria</taxon>
        <taxon>environmental samples</taxon>
    </lineage>
</organism>